<organism evidence="3 4">
    <name type="scientific">Sphingomonas floccifaciens</name>
    <dbReference type="NCBI Taxonomy" id="1844115"/>
    <lineage>
        <taxon>Bacteria</taxon>
        <taxon>Pseudomonadati</taxon>
        <taxon>Pseudomonadota</taxon>
        <taxon>Alphaproteobacteria</taxon>
        <taxon>Sphingomonadales</taxon>
        <taxon>Sphingomonadaceae</taxon>
        <taxon>Sphingomonas</taxon>
    </lineage>
</organism>
<dbReference type="InterPro" id="IPR029069">
    <property type="entry name" value="HotDog_dom_sf"/>
</dbReference>
<evidence type="ECO:0000313" key="3">
    <source>
        <dbReference type="EMBL" id="MFD1788730.1"/>
    </source>
</evidence>
<dbReference type="Proteomes" id="UP001597283">
    <property type="component" value="Unassembled WGS sequence"/>
</dbReference>
<gene>
    <name evidence="3" type="ORF">ACFSC3_14265</name>
</gene>
<reference evidence="4" key="1">
    <citation type="journal article" date="2019" name="Int. J. Syst. Evol. Microbiol.">
        <title>The Global Catalogue of Microorganisms (GCM) 10K type strain sequencing project: providing services to taxonomists for standard genome sequencing and annotation.</title>
        <authorList>
            <consortium name="The Broad Institute Genomics Platform"/>
            <consortium name="The Broad Institute Genome Sequencing Center for Infectious Disease"/>
            <person name="Wu L."/>
            <person name="Ma J."/>
        </authorList>
    </citation>
    <scope>NUCLEOTIDE SEQUENCE [LARGE SCALE GENOMIC DNA]</scope>
    <source>
        <strain evidence="4">Q85</strain>
    </source>
</reference>
<evidence type="ECO:0000313" key="4">
    <source>
        <dbReference type="Proteomes" id="UP001597283"/>
    </source>
</evidence>
<evidence type="ECO:0000259" key="1">
    <source>
        <dbReference type="Pfam" id="PF13622"/>
    </source>
</evidence>
<evidence type="ECO:0000259" key="2">
    <source>
        <dbReference type="Pfam" id="PF20789"/>
    </source>
</evidence>
<dbReference type="Pfam" id="PF20789">
    <property type="entry name" value="4HBT_3C"/>
    <property type="match status" value="1"/>
</dbReference>
<feature type="domain" description="Acyl-CoA thioesterase-like C-terminal" evidence="2">
    <location>
        <begin position="130"/>
        <end position="252"/>
    </location>
</feature>
<keyword evidence="4" id="KW-1185">Reference proteome</keyword>
<dbReference type="Pfam" id="PF13622">
    <property type="entry name" value="4HBT_3"/>
    <property type="match status" value="1"/>
</dbReference>
<dbReference type="InterPro" id="IPR049449">
    <property type="entry name" value="TesB_ACOT8-like_N"/>
</dbReference>
<proteinExistence type="predicted"/>
<dbReference type="RefSeq" id="WP_380941112.1">
    <property type="nucleotide sequence ID" value="NZ_JBHUFC010000006.1"/>
</dbReference>
<accession>A0ABW4NF12</accession>
<dbReference type="InterPro" id="IPR042171">
    <property type="entry name" value="Acyl-CoA_hotdog"/>
</dbReference>
<protein>
    <submittedName>
        <fullName evidence="3">Thioesterase family protein</fullName>
    </submittedName>
</protein>
<dbReference type="SUPFAM" id="SSF54637">
    <property type="entry name" value="Thioesterase/thiol ester dehydrase-isomerase"/>
    <property type="match status" value="2"/>
</dbReference>
<name>A0ABW4NF12_9SPHN</name>
<dbReference type="EMBL" id="JBHUFC010000006">
    <property type="protein sequence ID" value="MFD1788730.1"/>
    <property type="molecule type" value="Genomic_DNA"/>
</dbReference>
<comment type="caution">
    <text evidence="3">The sequence shown here is derived from an EMBL/GenBank/DDBJ whole genome shotgun (WGS) entry which is preliminary data.</text>
</comment>
<sequence length="256" mass="27442">MTALADILAGLSPIEGGFSGVIPSDWLQGRTAYGGLSSALALHAAQSTAPDLPPLRSAQIAFVGPLAGTVTITARTLRRGRNAAFVEATIESDAGLGFRATFVFMRDVDSSIAFDRSTPAVHPAPPPDATLYRGPADHFTGNFEFFDQGQPGDRGEWHRWARLVEHDRLDLEVALIAIADGLPPAAYQLNRDVAAMSSLTWQLNLLVPRPTTTDGWWLIHSRTDRAIGGYSSQRMTMWAADGTPVADAMQGVAIFG</sequence>
<dbReference type="Gene3D" id="2.40.160.210">
    <property type="entry name" value="Acyl-CoA thioesterase, double hotdog domain"/>
    <property type="match status" value="1"/>
</dbReference>
<dbReference type="InterPro" id="IPR049450">
    <property type="entry name" value="ACOT8-like_C"/>
</dbReference>
<feature type="domain" description="Acyl-CoA thioesterase-like N-terminal HotDog" evidence="1">
    <location>
        <begin position="22"/>
        <end position="105"/>
    </location>
</feature>